<dbReference type="Pfam" id="PF02604">
    <property type="entry name" value="PhdYeFM_antitox"/>
    <property type="match status" value="1"/>
</dbReference>
<proteinExistence type="inferred from homology"/>
<comment type="function">
    <text evidence="2">Antitoxin component of a type II toxin-antitoxin (TA) system.</text>
</comment>
<evidence type="ECO:0000313" key="5">
    <source>
        <dbReference type="Proteomes" id="UP000064201"/>
    </source>
</evidence>
<accession>A0A0G3G4W1</accession>
<feature type="region of interest" description="Disordered" evidence="3">
    <location>
        <begin position="41"/>
        <end position="75"/>
    </location>
</feature>
<comment type="similarity">
    <text evidence="1 2">Belongs to the phD/YefM antitoxin family.</text>
</comment>
<reference evidence="4 5" key="1">
    <citation type="submission" date="2015-04" db="EMBL/GenBank/DDBJ databases">
        <title>Complete Sequence for the Genome of the Thioalkalivibrio versutus D301.</title>
        <authorList>
            <person name="Mu T."/>
            <person name="Zhou J."/>
            <person name="Xu X."/>
        </authorList>
    </citation>
    <scope>NUCLEOTIDE SEQUENCE [LARGE SCALE GENOMIC DNA]</scope>
    <source>
        <strain evidence="4 5">D301</strain>
    </source>
</reference>
<dbReference type="STRING" id="106634.TVD_08580"/>
<evidence type="ECO:0000256" key="3">
    <source>
        <dbReference type="SAM" id="MobiDB-lite"/>
    </source>
</evidence>
<name>A0A0G3G4W1_9GAMM</name>
<feature type="compositionally biased region" description="Basic and acidic residues" evidence="3">
    <location>
        <begin position="46"/>
        <end position="55"/>
    </location>
</feature>
<protein>
    <recommendedName>
        <fullName evidence="2">Antitoxin</fullName>
    </recommendedName>
</protein>
<dbReference type="Gene3D" id="3.40.1620.10">
    <property type="entry name" value="YefM-like domain"/>
    <property type="match status" value="1"/>
</dbReference>
<evidence type="ECO:0000256" key="2">
    <source>
        <dbReference type="RuleBase" id="RU362080"/>
    </source>
</evidence>
<dbReference type="NCBIfam" id="TIGR01552">
    <property type="entry name" value="phd_fam"/>
    <property type="match status" value="1"/>
</dbReference>
<gene>
    <name evidence="4" type="ORF">TVD_08580</name>
</gene>
<evidence type="ECO:0000313" key="4">
    <source>
        <dbReference type="EMBL" id="AKJ95409.1"/>
    </source>
</evidence>
<dbReference type="EMBL" id="CP011367">
    <property type="protein sequence ID" value="AKJ95409.1"/>
    <property type="molecule type" value="Genomic_DNA"/>
</dbReference>
<dbReference type="Proteomes" id="UP000064201">
    <property type="component" value="Chromosome"/>
</dbReference>
<dbReference type="RefSeq" id="WP_018938068.1">
    <property type="nucleotide sequence ID" value="NZ_CP011367.1"/>
</dbReference>
<dbReference type="InterPro" id="IPR036165">
    <property type="entry name" value="YefM-like_sf"/>
</dbReference>
<dbReference type="AlphaFoldDB" id="A0A0G3G4W1"/>
<organism evidence="4 5">
    <name type="scientific">Thioalkalivibrio versutus</name>
    <dbReference type="NCBI Taxonomy" id="106634"/>
    <lineage>
        <taxon>Bacteria</taxon>
        <taxon>Pseudomonadati</taxon>
        <taxon>Pseudomonadota</taxon>
        <taxon>Gammaproteobacteria</taxon>
        <taxon>Chromatiales</taxon>
        <taxon>Ectothiorhodospiraceae</taxon>
        <taxon>Thioalkalivibrio</taxon>
    </lineage>
</organism>
<dbReference type="InterPro" id="IPR006442">
    <property type="entry name" value="Antitoxin_Phd/YefM"/>
</dbReference>
<dbReference type="PATRIC" id="fig|106634.4.peg.1755"/>
<evidence type="ECO:0000256" key="1">
    <source>
        <dbReference type="ARBA" id="ARBA00009981"/>
    </source>
</evidence>
<sequence>MKELNVREMRASIGHLDEIVQASGEITITRHGKPIARVLPVRRGRQRPDHHELRQRTGPLVPSETLLREERDERG</sequence>
<feature type="compositionally biased region" description="Basic and acidic residues" evidence="3">
    <location>
        <begin position="66"/>
        <end position="75"/>
    </location>
</feature>
<keyword evidence="5" id="KW-1185">Reference proteome</keyword>
<dbReference type="KEGG" id="tvr:TVD_08580"/>
<dbReference type="SUPFAM" id="SSF143120">
    <property type="entry name" value="YefM-like"/>
    <property type="match status" value="1"/>
</dbReference>
<dbReference type="OrthoDB" id="9800503at2"/>